<dbReference type="InterPro" id="IPR026634">
    <property type="entry name" value="TPST-like"/>
</dbReference>
<dbReference type="PANTHER" id="PTHR12788:SF10">
    <property type="entry name" value="PROTEIN-TYROSINE SULFOTRANSFERASE"/>
    <property type="match status" value="1"/>
</dbReference>
<dbReference type="InterPro" id="IPR027417">
    <property type="entry name" value="P-loop_NTPase"/>
</dbReference>
<evidence type="ECO:0000256" key="2">
    <source>
        <dbReference type="PROSITE-ProRule" id="PRU00339"/>
    </source>
</evidence>
<evidence type="ECO:0000313" key="3">
    <source>
        <dbReference type="EMBL" id="QUD89376.1"/>
    </source>
</evidence>
<feature type="repeat" description="TPR" evidence="2">
    <location>
        <begin position="108"/>
        <end position="141"/>
    </location>
</feature>
<dbReference type="EMBL" id="CP073078">
    <property type="protein sequence ID" value="QUD89376.1"/>
    <property type="molecule type" value="Genomic_DNA"/>
</dbReference>
<dbReference type="InterPro" id="IPR011990">
    <property type="entry name" value="TPR-like_helical_dom_sf"/>
</dbReference>
<dbReference type="Pfam" id="PF13429">
    <property type="entry name" value="TPR_15"/>
    <property type="match status" value="1"/>
</dbReference>
<dbReference type="PROSITE" id="PS50005">
    <property type="entry name" value="TPR"/>
    <property type="match status" value="1"/>
</dbReference>
<keyword evidence="2" id="KW-0802">TPR repeat</keyword>
<dbReference type="SUPFAM" id="SSF48452">
    <property type="entry name" value="TPR-like"/>
    <property type="match status" value="1"/>
</dbReference>
<name>A0A975G297_9CAUL</name>
<proteinExistence type="predicted"/>
<accession>A0A975G297</accession>
<dbReference type="GO" id="GO:0008476">
    <property type="term" value="F:protein-tyrosine sulfotransferase activity"/>
    <property type="evidence" value="ECO:0007669"/>
    <property type="project" value="InterPro"/>
</dbReference>
<evidence type="ECO:0000256" key="1">
    <source>
        <dbReference type="ARBA" id="ARBA00022679"/>
    </source>
</evidence>
<gene>
    <name evidence="3" type="ORF">KCG34_05710</name>
</gene>
<dbReference type="PANTHER" id="PTHR12788">
    <property type="entry name" value="PROTEIN-TYROSINE SULFOTRANSFERASE 2"/>
    <property type="match status" value="1"/>
</dbReference>
<reference evidence="3" key="1">
    <citation type="submission" date="2021-04" db="EMBL/GenBank/DDBJ databases">
        <title>The complete genome sequence of Caulobacter sp. S6.</title>
        <authorList>
            <person name="Tang Y."/>
            <person name="Ouyang W."/>
            <person name="Liu Q."/>
            <person name="Huang B."/>
            <person name="Guo Z."/>
            <person name="Lei P."/>
        </authorList>
    </citation>
    <scope>NUCLEOTIDE SEQUENCE</scope>
    <source>
        <strain evidence="3">S6</strain>
    </source>
</reference>
<dbReference type="Proteomes" id="UP000676409">
    <property type="component" value="Chromosome"/>
</dbReference>
<dbReference type="Gene3D" id="1.25.40.10">
    <property type="entry name" value="Tetratricopeptide repeat domain"/>
    <property type="match status" value="1"/>
</dbReference>
<dbReference type="Gene3D" id="3.40.50.300">
    <property type="entry name" value="P-loop containing nucleotide triphosphate hydrolases"/>
    <property type="match status" value="1"/>
</dbReference>
<dbReference type="SMART" id="SM00028">
    <property type="entry name" value="TPR"/>
    <property type="match status" value="3"/>
</dbReference>
<dbReference type="KEGG" id="caul:KCG34_05710"/>
<dbReference type="RefSeq" id="WP_211939428.1">
    <property type="nucleotide sequence ID" value="NZ_CP073078.1"/>
</dbReference>
<sequence>MGAAPAVDMDRAARAAMARRDAGAARRAVDALLTAHPDFAPGWLTASVLALDLGQPGRALEAADRGLALTPGDPTLRLQQVRCLATAARLNEAVAAARTLEAGIGADPRLQHELGNIFSLLGDHARALDWLRRAQAALPDDPALKFNLATVLRFTGGFAEAEILLDQVIAARPDDWEAWGLRSQLRTQTRDRNHVEPLKTRLTPPPAAWQGEVQLRYALAKEYEDLGEDRASFEQLRLGAGLRRRRLSYDVGADVETLDLIRRTYDAAWLAGAPQGPTSAAPIFVFGLPRSGTTLVERILSSHPDVASLGELNDLPTSVTTVGAALAGGRPTPKQALVELAAQAPDRIGSLYLERVEPRATDAPRFIDKLPMNELYAGLIAAGLPGAKLVQVTRRPMASGYAMFKTLFRQGYPFSYDLDDLGRYIAAHLRLAAHWRDALGERVITIAYEDLVADQEGHTRRLIAACGLDWNPACLAPQANPAASSTHSAVQVRRPVYAHAVEQWRRHAEELAPLARRLELEGVAQS</sequence>
<dbReference type="Pfam" id="PF13469">
    <property type="entry name" value="Sulfotransfer_3"/>
    <property type="match status" value="1"/>
</dbReference>
<dbReference type="InterPro" id="IPR019734">
    <property type="entry name" value="TPR_rpt"/>
</dbReference>
<keyword evidence="1" id="KW-0808">Transferase</keyword>
<keyword evidence="4" id="KW-1185">Reference proteome</keyword>
<protein>
    <submittedName>
        <fullName evidence="3">Sulfotransferase</fullName>
    </submittedName>
</protein>
<dbReference type="AlphaFoldDB" id="A0A975G297"/>
<evidence type="ECO:0000313" key="4">
    <source>
        <dbReference type="Proteomes" id="UP000676409"/>
    </source>
</evidence>
<organism evidence="3 4">
    <name type="scientific">Phenylobacterium montanum</name>
    <dbReference type="NCBI Taxonomy" id="2823693"/>
    <lineage>
        <taxon>Bacteria</taxon>
        <taxon>Pseudomonadati</taxon>
        <taxon>Pseudomonadota</taxon>
        <taxon>Alphaproteobacteria</taxon>
        <taxon>Caulobacterales</taxon>
        <taxon>Caulobacteraceae</taxon>
        <taxon>Phenylobacterium</taxon>
    </lineage>
</organism>
<dbReference type="SUPFAM" id="SSF52540">
    <property type="entry name" value="P-loop containing nucleoside triphosphate hydrolases"/>
    <property type="match status" value="1"/>
</dbReference>